<dbReference type="Proteomes" id="UP001565200">
    <property type="component" value="Unassembled WGS sequence"/>
</dbReference>
<feature type="transmembrane region" description="Helical" evidence="1">
    <location>
        <begin position="144"/>
        <end position="165"/>
    </location>
</feature>
<evidence type="ECO:0000313" key="2">
    <source>
        <dbReference type="EMBL" id="MEY8245621.1"/>
    </source>
</evidence>
<comment type="caution">
    <text evidence="2">The sequence shown here is derived from an EMBL/GenBank/DDBJ whole genome shotgun (WGS) entry which is preliminary data.</text>
</comment>
<feature type="transmembrane region" description="Helical" evidence="1">
    <location>
        <begin position="12"/>
        <end position="31"/>
    </location>
</feature>
<name>A0ABV4CW95_9BACT</name>
<evidence type="ECO:0008006" key="4">
    <source>
        <dbReference type="Google" id="ProtNLM"/>
    </source>
</evidence>
<feature type="transmembrane region" description="Helical" evidence="1">
    <location>
        <begin position="113"/>
        <end position="137"/>
    </location>
</feature>
<dbReference type="EMBL" id="JBCLPP010000020">
    <property type="protein sequence ID" value="MEY8245621.1"/>
    <property type="molecule type" value="Genomic_DNA"/>
</dbReference>
<keyword evidence="3" id="KW-1185">Reference proteome</keyword>
<gene>
    <name evidence="2" type="ORF">AAK873_08335</name>
</gene>
<feature type="transmembrane region" description="Helical" evidence="1">
    <location>
        <begin position="87"/>
        <end position="107"/>
    </location>
</feature>
<keyword evidence="1" id="KW-0812">Transmembrane</keyword>
<accession>A0ABV4CW95</accession>
<feature type="transmembrane region" description="Helical" evidence="1">
    <location>
        <begin position="185"/>
        <end position="210"/>
    </location>
</feature>
<protein>
    <recommendedName>
        <fullName evidence="4">ATP synthase F0 subunit 6</fullName>
    </recommendedName>
</protein>
<keyword evidence="1" id="KW-0472">Membrane</keyword>
<evidence type="ECO:0000313" key="3">
    <source>
        <dbReference type="Proteomes" id="UP001565200"/>
    </source>
</evidence>
<dbReference type="RefSeq" id="WP_147438814.1">
    <property type="nucleotide sequence ID" value="NZ_JBCLPP010000020.1"/>
</dbReference>
<proteinExistence type="predicted"/>
<evidence type="ECO:0000256" key="1">
    <source>
        <dbReference type="SAM" id="Phobius"/>
    </source>
</evidence>
<keyword evidence="1" id="KW-1133">Transmembrane helix</keyword>
<reference evidence="2 3" key="1">
    <citation type="submission" date="2024-03" db="EMBL/GenBank/DDBJ databases">
        <title>Mouse gut bacterial collection (mGBC) of GemPharmatech.</title>
        <authorList>
            <person name="He Y."/>
            <person name="Dong L."/>
            <person name="Wu D."/>
            <person name="Gao X."/>
            <person name="Lin Z."/>
        </authorList>
    </citation>
    <scope>NUCLEOTIDE SEQUENCE [LARGE SCALE GENOMIC DNA]</scope>
    <source>
        <strain evidence="2 3">54-13</strain>
    </source>
</reference>
<sequence>MMEQPPNEVLYLQGFAPLIQLWAGICLLFFYESLLDKSPFSSLCKEIRQLYQDFINQYNGLIPSTVISADEYVKDHWSSNFVPTIKCMASMCFFYSAFILAFIGIEGNNNYGGAYYCALQVMNTIVWLYLLGAIIFYKVKVFHGFISSIVMSVVLLIYFHFHFAINNTFVDFLCLGNVWDESEITIYTVFTCIGGILLICGRLLVSWLILQCQKWSVRSINQKFRIFADYNLGRIKRGELPQKEFKRIMDICNEKFSNNEIQAIDATVFSEAMKEEIAKEYRDFTTRWWLKLY</sequence>
<organism evidence="2 3">
    <name type="scientific">Heminiphilus faecis</name>
    <dbReference type="NCBI Taxonomy" id="2601703"/>
    <lineage>
        <taxon>Bacteria</taxon>
        <taxon>Pseudomonadati</taxon>
        <taxon>Bacteroidota</taxon>
        <taxon>Bacteroidia</taxon>
        <taxon>Bacteroidales</taxon>
        <taxon>Muribaculaceae</taxon>
        <taxon>Heminiphilus</taxon>
    </lineage>
</organism>